<dbReference type="Gene3D" id="2.60.40.790">
    <property type="match status" value="1"/>
</dbReference>
<proteinExistence type="predicted"/>
<feature type="compositionally biased region" description="Low complexity" evidence="1">
    <location>
        <begin position="105"/>
        <end position="119"/>
    </location>
</feature>
<feature type="compositionally biased region" description="Polar residues" evidence="1">
    <location>
        <begin position="132"/>
        <end position="143"/>
    </location>
</feature>
<feature type="compositionally biased region" description="Basic and acidic residues" evidence="1">
    <location>
        <begin position="172"/>
        <end position="183"/>
    </location>
</feature>
<feature type="domain" description="SHSP" evidence="2">
    <location>
        <begin position="174"/>
        <end position="236"/>
    </location>
</feature>
<dbReference type="CDD" id="cd06464">
    <property type="entry name" value="ACD_sHsps-like"/>
    <property type="match status" value="1"/>
</dbReference>
<organism evidence="3 4">
    <name type="scientific">Diplogelasinospora grovesii</name>
    <dbReference type="NCBI Taxonomy" id="303347"/>
    <lineage>
        <taxon>Eukaryota</taxon>
        <taxon>Fungi</taxon>
        <taxon>Dikarya</taxon>
        <taxon>Ascomycota</taxon>
        <taxon>Pezizomycotina</taxon>
        <taxon>Sordariomycetes</taxon>
        <taxon>Sordariomycetidae</taxon>
        <taxon>Sordariales</taxon>
        <taxon>Diplogelasinosporaceae</taxon>
        <taxon>Diplogelasinospora</taxon>
    </lineage>
</organism>
<accession>A0AAN6S7D9</accession>
<keyword evidence="4" id="KW-1185">Reference proteome</keyword>
<evidence type="ECO:0000313" key="3">
    <source>
        <dbReference type="EMBL" id="KAK3942798.1"/>
    </source>
</evidence>
<feature type="region of interest" description="Disordered" evidence="1">
    <location>
        <begin position="97"/>
        <end position="183"/>
    </location>
</feature>
<gene>
    <name evidence="3" type="ORF">QBC46DRAFT_255453</name>
</gene>
<reference evidence="4" key="1">
    <citation type="journal article" date="2023" name="Mol. Phylogenet. Evol.">
        <title>Genome-scale phylogeny and comparative genomics of the fungal order Sordariales.</title>
        <authorList>
            <person name="Hensen N."/>
            <person name="Bonometti L."/>
            <person name="Westerberg I."/>
            <person name="Brannstrom I.O."/>
            <person name="Guillou S."/>
            <person name="Cros-Aarteil S."/>
            <person name="Calhoun S."/>
            <person name="Haridas S."/>
            <person name="Kuo A."/>
            <person name="Mondo S."/>
            <person name="Pangilinan J."/>
            <person name="Riley R."/>
            <person name="LaButti K."/>
            <person name="Andreopoulos B."/>
            <person name="Lipzen A."/>
            <person name="Chen C."/>
            <person name="Yan M."/>
            <person name="Daum C."/>
            <person name="Ng V."/>
            <person name="Clum A."/>
            <person name="Steindorff A."/>
            <person name="Ohm R.A."/>
            <person name="Martin F."/>
            <person name="Silar P."/>
            <person name="Natvig D.O."/>
            <person name="Lalanne C."/>
            <person name="Gautier V."/>
            <person name="Ament-Velasquez S.L."/>
            <person name="Kruys A."/>
            <person name="Hutchinson M.I."/>
            <person name="Powell A.J."/>
            <person name="Barry K."/>
            <person name="Miller A.N."/>
            <person name="Grigoriev I.V."/>
            <person name="Debuchy R."/>
            <person name="Gladieux P."/>
            <person name="Hiltunen Thoren M."/>
            <person name="Johannesson H."/>
        </authorList>
    </citation>
    <scope>NUCLEOTIDE SEQUENCE [LARGE SCALE GENOMIC DNA]</scope>
    <source>
        <strain evidence="4">CBS 340.73</strain>
    </source>
</reference>
<sequence>MHGAPASPIIGSPIFPGFNPLLDLLNELEGHDSHKQQPSTASASQVETEAYGPMFDLRETEMFYEVHGRLPYRNRDHVQIECTDEHTMVVRVREIEPIFGESSQPESATPTAPTTTTPEAEAEAEAEDKSETSGIKSNKSYQATVEDALEDDEEEDGFSVISSPKATPPESSKSEAAEPNESRWKVVGERNIGESTHTFKFKERVLHHGVVAHMTNGVLKITVPKAKHHPRRIQIN</sequence>
<evidence type="ECO:0000256" key="1">
    <source>
        <dbReference type="SAM" id="MobiDB-lite"/>
    </source>
</evidence>
<dbReference type="InterPro" id="IPR008978">
    <property type="entry name" value="HSP20-like_chaperone"/>
</dbReference>
<protein>
    <recommendedName>
        <fullName evidence="2">SHSP domain-containing protein</fullName>
    </recommendedName>
</protein>
<name>A0AAN6S7D9_9PEZI</name>
<dbReference type="Pfam" id="PF00011">
    <property type="entry name" value="HSP20"/>
    <property type="match status" value="1"/>
</dbReference>
<feature type="compositionally biased region" description="Polar residues" evidence="1">
    <location>
        <begin position="160"/>
        <end position="171"/>
    </location>
</feature>
<evidence type="ECO:0000313" key="4">
    <source>
        <dbReference type="Proteomes" id="UP001303473"/>
    </source>
</evidence>
<evidence type="ECO:0000259" key="2">
    <source>
        <dbReference type="Pfam" id="PF00011"/>
    </source>
</evidence>
<feature type="compositionally biased region" description="Acidic residues" evidence="1">
    <location>
        <begin position="147"/>
        <end position="157"/>
    </location>
</feature>
<dbReference type="AlphaFoldDB" id="A0AAN6S7D9"/>
<dbReference type="Proteomes" id="UP001303473">
    <property type="component" value="Unassembled WGS sequence"/>
</dbReference>
<dbReference type="InterPro" id="IPR002068">
    <property type="entry name" value="A-crystallin/Hsp20_dom"/>
</dbReference>
<dbReference type="SUPFAM" id="SSF49764">
    <property type="entry name" value="HSP20-like chaperones"/>
    <property type="match status" value="1"/>
</dbReference>
<comment type="caution">
    <text evidence="3">The sequence shown here is derived from an EMBL/GenBank/DDBJ whole genome shotgun (WGS) entry which is preliminary data.</text>
</comment>
<dbReference type="EMBL" id="MU853770">
    <property type="protein sequence ID" value="KAK3942798.1"/>
    <property type="molecule type" value="Genomic_DNA"/>
</dbReference>